<reference evidence="1 2" key="1">
    <citation type="journal article" date="2023" name="Nucleic Acids Res.">
        <title>The hologenome of Daphnia magna reveals possible DNA methylation and microbiome-mediated evolution of the host genome.</title>
        <authorList>
            <person name="Chaturvedi A."/>
            <person name="Li X."/>
            <person name="Dhandapani V."/>
            <person name="Marshall H."/>
            <person name="Kissane S."/>
            <person name="Cuenca-Cambronero M."/>
            <person name="Asole G."/>
            <person name="Calvet F."/>
            <person name="Ruiz-Romero M."/>
            <person name="Marangio P."/>
            <person name="Guigo R."/>
            <person name="Rago D."/>
            <person name="Mirbahai L."/>
            <person name="Eastwood N."/>
            <person name="Colbourne J.K."/>
            <person name="Zhou J."/>
            <person name="Mallon E."/>
            <person name="Orsini L."/>
        </authorList>
    </citation>
    <scope>NUCLEOTIDE SEQUENCE [LARGE SCALE GENOMIC DNA]</scope>
    <source>
        <strain evidence="1">LRV0_1</strain>
    </source>
</reference>
<accession>A0ABQ9ZSU8</accession>
<proteinExistence type="predicted"/>
<keyword evidence="2" id="KW-1185">Reference proteome</keyword>
<dbReference type="Proteomes" id="UP001234178">
    <property type="component" value="Unassembled WGS sequence"/>
</dbReference>
<gene>
    <name evidence="1" type="ORF">OUZ56_030974</name>
</gene>
<evidence type="ECO:0000313" key="1">
    <source>
        <dbReference type="EMBL" id="KAK4016011.1"/>
    </source>
</evidence>
<protein>
    <submittedName>
        <fullName evidence="1">Uncharacterized protein</fullName>
    </submittedName>
</protein>
<dbReference type="EMBL" id="JAOYFB010000005">
    <property type="protein sequence ID" value="KAK4016011.1"/>
    <property type="molecule type" value="Genomic_DNA"/>
</dbReference>
<name>A0ABQ9ZSU8_9CRUS</name>
<comment type="caution">
    <text evidence="1">The sequence shown here is derived from an EMBL/GenBank/DDBJ whole genome shotgun (WGS) entry which is preliminary data.</text>
</comment>
<organism evidence="1 2">
    <name type="scientific">Daphnia magna</name>
    <dbReference type="NCBI Taxonomy" id="35525"/>
    <lineage>
        <taxon>Eukaryota</taxon>
        <taxon>Metazoa</taxon>
        <taxon>Ecdysozoa</taxon>
        <taxon>Arthropoda</taxon>
        <taxon>Crustacea</taxon>
        <taxon>Branchiopoda</taxon>
        <taxon>Diplostraca</taxon>
        <taxon>Cladocera</taxon>
        <taxon>Anomopoda</taxon>
        <taxon>Daphniidae</taxon>
        <taxon>Daphnia</taxon>
    </lineage>
</organism>
<evidence type="ECO:0000313" key="2">
    <source>
        <dbReference type="Proteomes" id="UP001234178"/>
    </source>
</evidence>
<sequence>MPHVDKATFLIEVRGYAAGRRQNKTYRFVIVDDMLTGQANKKKKMGMGRDMCVGNNVETSHVRNFTSAHATLKFQWI</sequence>